<comment type="caution">
    <text evidence="10">Lacks conserved residue(s) required for the propagation of feature annotation.</text>
</comment>
<name>A0A0G0KBF3_9BACT</name>
<comment type="subunit">
    <text evidence="10">Monomer.</text>
</comment>
<dbReference type="EC" id="2.5.1.75" evidence="10"/>
<feature type="site" description="Interaction with substrate tRNA" evidence="10">
    <location>
        <position position="132"/>
    </location>
</feature>
<dbReference type="PANTHER" id="PTHR11088">
    <property type="entry name" value="TRNA DIMETHYLALLYLTRANSFERASE"/>
    <property type="match status" value="1"/>
</dbReference>
<dbReference type="PATRIC" id="fig|1618545.3.peg.91"/>
<dbReference type="HAMAP" id="MF_00185">
    <property type="entry name" value="IPP_trans"/>
    <property type="match status" value="1"/>
</dbReference>
<accession>A0A0G0KBF3</accession>
<dbReference type="Pfam" id="PF01745">
    <property type="entry name" value="IPT"/>
    <property type="match status" value="1"/>
</dbReference>
<feature type="binding site" evidence="10">
    <location>
        <begin position="11"/>
        <end position="16"/>
    </location>
    <ligand>
        <name>substrate</name>
    </ligand>
</feature>
<dbReference type="InterPro" id="IPR018022">
    <property type="entry name" value="IPT"/>
</dbReference>
<dbReference type="GO" id="GO:0052381">
    <property type="term" value="F:tRNA dimethylallyltransferase activity"/>
    <property type="evidence" value="ECO:0007669"/>
    <property type="project" value="UniProtKB-UniRule"/>
</dbReference>
<dbReference type="Gene3D" id="3.40.50.300">
    <property type="entry name" value="P-loop containing nucleotide triphosphate hydrolases"/>
    <property type="match status" value="1"/>
</dbReference>
<keyword evidence="6 10" id="KW-0547">Nucleotide-binding</keyword>
<dbReference type="Gene3D" id="1.10.20.140">
    <property type="match status" value="1"/>
</dbReference>
<keyword evidence="8 10" id="KW-0460">Magnesium</keyword>
<evidence type="ECO:0000256" key="9">
    <source>
        <dbReference type="ARBA" id="ARBA00049563"/>
    </source>
</evidence>
<evidence type="ECO:0000256" key="8">
    <source>
        <dbReference type="ARBA" id="ARBA00022842"/>
    </source>
</evidence>
<feature type="site" description="Interaction with substrate tRNA" evidence="10">
    <location>
        <position position="155"/>
    </location>
</feature>
<evidence type="ECO:0000256" key="10">
    <source>
        <dbReference type="HAMAP-Rule" id="MF_00185"/>
    </source>
</evidence>
<keyword evidence="5 10" id="KW-0819">tRNA processing</keyword>
<dbReference type="GO" id="GO:0006400">
    <property type="term" value="P:tRNA modification"/>
    <property type="evidence" value="ECO:0007669"/>
    <property type="project" value="TreeGrafter"/>
</dbReference>
<sequence length="337" mass="38902">MKKLLIVCGPTATGKTGLALHLSKVFNGEVISADSRQVYKKMDIGTGKDLPRNSNFQWFDKLTILSKVEGFPISNLKKSGIGCYCIHGVRIWGYDLVGPEEEFSVAHYLKIANKVIENIWKREKLPILVGGTGLYIKGVVDGIQTASIPRNSKLRKSLKDKTAVELFEILAGFDPIKSASMNISDNKNPRRLVRAIEVAQFQFKFRPELSNVIKDYEALFIGLTAPREFLYRNIERRVDERLKQGLEKEIRNLLVKGVGWDTQSMRSMGYKEWKEYLTGNKSKKEVILEWVKDEKNYIKRQLTWFVKDKRIIWFDISKSGWRKAVDKFVAKWYKSIR</sequence>
<dbReference type="GO" id="GO:0005524">
    <property type="term" value="F:ATP binding"/>
    <property type="evidence" value="ECO:0007669"/>
    <property type="project" value="UniProtKB-UniRule"/>
</dbReference>
<dbReference type="STRING" id="1618545.US53_C0006G0015"/>
<comment type="function">
    <text evidence="2 10">Catalyzes the transfer of a dimethylallyl group onto the adenine at position 37 in tRNAs that read codons beginning with uridine, leading to the formation of N6-(dimethylallyl)adenosine (i(6)A).</text>
</comment>
<evidence type="ECO:0000256" key="5">
    <source>
        <dbReference type="ARBA" id="ARBA00022694"/>
    </source>
</evidence>
<evidence type="ECO:0000313" key="12">
    <source>
        <dbReference type="Proteomes" id="UP000034591"/>
    </source>
</evidence>
<comment type="similarity">
    <text evidence="3 10">Belongs to the IPP transferase family.</text>
</comment>
<evidence type="ECO:0000313" key="11">
    <source>
        <dbReference type="EMBL" id="KKQ37921.1"/>
    </source>
</evidence>
<dbReference type="AlphaFoldDB" id="A0A0G0KBF3"/>
<evidence type="ECO:0000256" key="7">
    <source>
        <dbReference type="ARBA" id="ARBA00022840"/>
    </source>
</evidence>
<organism evidence="11 12">
    <name type="scientific">Candidatus Woesebacteria bacterium GW2011_GWA1_37_7</name>
    <dbReference type="NCBI Taxonomy" id="1618545"/>
    <lineage>
        <taxon>Bacteria</taxon>
        <taxon>Candidatus Woeseibacteriota</taxon>
    </lineage>
</organism>
<evidence type="ECO:0000256" key="2">
    <source>
        <dbReference type="ARBA" id="ARBA00003213"/>
    </source>
</evidence>
<comment type="cofactor">
    <cofactor evidence="1 10">
        <name>Mg(2+)</name>
        <dbReference type="ChEBI" id="CHEBI:18420"/>
    </cofactor>
</comment>
<dbReference type="Pfam" id="PF01715">
    <property type="entry name" value="IPPT"/>
    <property type="match status" value="1"/>
</dbReference>
<dbReference type="Proteomes" id="UP000034591">
    <property type="component" value="Unassembled WGS sequence"/>
</dbReference>
<dbReference type="InterPro" id="IPR039657">
    <property type="entry name" value="Dimethylallyltransferase"/>
</dbReference>
<dbReference type="InterPro" id="IPR027417">
    <property type="entry name" value="P-loop_NTPase"/>
</dbReference>
<feature type="region of interest" description="Interaction with substrate tRNA" evidence="10">
    <location>
        <begin position="34"/>
        <end position="37"/>
    </location>
</feature>
<reference evidence="11 12" key="1">
    <citation type="journal article" date="2015" name="Nature">
        <title>rRNA introns, odd ribosomes, and small enigmatic genomes across a large radiation of phyla.</title>
        <authorList>
            <person name="Brown C.T."/>
            <person name="Hug L.A."/>
            <person name="Thomas B.C."/>
            <person name="Sharon I."/>
            <person name="Castelle C.J."/>
            <person name="Singh A."/>
            <person name="Wilkins M.J."/>
            <person name="Williams K.H."/>
            <person name="Banfield J.F."/>
        </authorList>
    </citation>
    <scope>NUCLEOTIDE SEQUENCE [LARGE SCALE GENOMIC DNA]</scope>
</reference>
<evidence type="ECO:0000256" key="1">
    <source>
        <dbReference type="ARBA" id="ARBA00001946"/>
    </source>
</evidence>
<protein>
    <recommendedName>
        <fullName evidence="10">tRNA dimethylallyltransferase</fullName>
        <ecNumber evidence="10">2.5.1.75</ecNumber>
    </recommendedName>
    <alternativeName>
        <fullName evidence="10">Dimethylallyl diphosphate:tRNA dimethylallyltransferase</fullName>
        <shortName evidence="10">DMAPP:tRNA dimethylallyltransferase</shortName>
        <shortName evidence="10">DMATase</shortName>
    </alternativeName>
    <alternativeName>
        <fullName evidence="10">Isopentenyl-diphosphate:tRNA isopentenyltransferase</fullName>
        <shortName evidence="10">IPP transferase</shortName>
        <shortName evidence="10">IPPT</shortName>
        <shortName evidence="10">IPTase</shortName>
    </alternativeName>
</protein>
<keyword evidence="4 10" id="KW-0808">Transferase</keyword>
<evidence type="ECO:0000256" key="3">
    <source>
        <dbReference type="ARBA" id="ARBA00005842"/>
    </source>
</evidence>
<evidence type="ECO:0000256" key="6">
    <source>
        <dbReference type="ARBA" id="ARBA00022741"/>
    </source>
</evidence>
<dbReference type="SUPFAM" id="SSF52540">
    <property type="entry name" value="P-loop containing nucleoside triphosphate hydrolases"/>
    <property type="match status" value="1"/>
</dbReference>
<keyword evidence="7 10" id="KW-0067">ATP-binding</keyword>
<feature type="binding site" evidence="10">
    <location>
        <begin position="9"/>
        <end position="16"/>
    </location>
    <ligand>
        <name>ATP</name>
        <dbReference type="ChEBI" id="CHEBI:30616"/>
    </ligand>
</feature>
<comment type="caution">
    <text evidence="11">The sequence shown here is derived from an EMBL/GenBank/DDBJ whole genome shotgun (WGS) entry which is preliminary data.</text>
</comment>
<dbReference type="EMBL" id="LBTI01000006">
    <property type="protein sequence ID" value="KKQ37921.1"/>
    <property type="molecule type" value="Genomic_DNA"/>
</dbReference>
<evidence type="ECO:0000256" key="4">
    <source>
        <dbReference type="ARBA" id="ARBA00022679"/>
    </source>
</evidence>
<comment type="catalytic activity">
    <reaction evidence="9 10">
        <text>adenosine(37) in tRNA + dimethylallyl diphosphate = N(6)-dimethylallyladenosine(37) in tRNA + diphosphate</text>
        <dbReference type="Rhea" id="RHEA:26482"/>
        <dbReference type="Rhea" id="RHEA-COMP:10162"/>
        <dbReference type="Rhea" id="RHEA-COMP:10375"/>
        <dbReference type="ChEBI" id="CHEBI:33019"/>
        <dbReference type="ChEBI" id="CHEBI:57623"/>
        <dbReference type="ChEBI" id="CHEBI:74411"/>
        <dbReference type="ChEBI" id="CHEBI:74415"/>
        <dbReference type="EC" id="2.5.1.75"/>
    </reaction>
</comment>
<gene>
    <name evidence="10" type="primary">miaA</name>
    <name evidence="11" type="ORF">US53_C0006G0015</name>
</gene>
<proteinExistence type="inferred from homology"/>
<dbReference type="PANTHER" id="PTHR11088:SF60">
    <property type="entry name" value="TRNA DIMETHYLALLYLTRANSFERASE"/>
    <property type="match status" value="1"/>
</dbReference>